<dbReference type="Pfam" id="PF01709">
    <property type="entry name" value="Transcrip_reg"/>
    <property type="match status" value="1"/>
</dbReference>
<dbReference type="OrthoDB" id="2017544at2759"/>
<dbReference type="PANTHER" id="PTHR12532">
    <property type="entry name" value="TRANSLATIONAL ACTIVATOR OF CYTOCHROME C OXIDASE 1"/>
    <property type="match status" value="1"/>
</dbReference>
<organism evidence="3 4">
    <name type="scientific">Acer yangbiense</name>
    <dbReference type="NCBI Taxonomy" id="1000413"/>
    <lineage>
        <taxon>Eukaryota</taxon>
        <taxon>Viridiplantae</taxon>
        <taxon>Streptophyta</taxon>
        <taxon>Embryophyta</taxon>
        <taxon>Tracheophyta</taxon>
        <taxon>Spermatophyta</taxon>
        <taxon>Magnoliopsida</taxon>
        <taxon>eudicotyledons</taxon>
        <taxon>Gunneridae</taxon>
        <taxon>Pentapetalae</taxon>
        <taxon>rosids</taxon>
        <taxon>malvids</taxon>
        <taxon>Sapindales</taxon>
        <taxon>Sapindaceae</taxon>
        <taxon>Hippocastanoideae</taxon>
        <taxon>Acereae</taxon>
        <taxon>Acer</taxon>
    </lineage>
</organism>
<name>A0A5C7HWH0_9ROSI</name>
<comment type="caution">
    <text evidence="3">The sequence shown here is derived from an EMBL/GenBank/DDBJ whole genome shotgun (WGS) entry which is preliminary data.</text>
</comment>
<dbReference type="GO" id="GO:0009507">
    <property type="term" value="C:chloroplast"/>
    <property type="evidence" value="ECO:0007669"/>
    <property type="project" value="TreeGrafter"/>
</dbReference>
<dbReference type="AlphaFoldDB" id="A0A5C7HWH0"/>
<dbReference type="InterPro" id="IPR017856">
    <property type="entry name" value="Integrase-like_N"/>
</dbReference>
<evidence type="ECO:0000256" key="1">
    <source>
        <dbReference type="ARBA" id="ARBA00008724"/>
    </source>
</evidence>
<feature type="domain" description="TACO1/YebC-like second and third" evidence="2">
    <location>
        <begin position="138"/>
        <end position="207"/>
    </location>
</feature>
<dbReference type="InterPro" id="IPR029072">
    <property type="entry name" value="YebC-like"/>
</dbReference>
<dbReference type="InterPro" id="IPR026564">
    <property type="entry name" value="Transcrip_reg_TACO1-like_dom3"/>
</dbReference>
<proteinExistence type="inferred from homology"/>
<dbReference type="InterPro" id="IPR048300">
    <property type="entry name" value="TACO1_YebC-like_2nd/3rd_dom"/>
</dbReference>
<gene>
    <name evidence="3" type="ORF">EZV62_012442</name>
</gene>
<dbReference type="PANTHER" id="PTHR12532:SF0">
    <property type="entry name" value="TRANSLATIONAL ACTIVATOR OF CYTOCHROME C OXIDASE 1"/>
    <property type="match status" value="1"/>
</dbReference>
<accession>A0A5C7HWH0</accession>
<reference evidence="4" key="1">
    <citation type="journal article" date="2019" name="Gigascience">
        <title>De novo genome assembly of the endangered Acer yangbiense, a plant species with extremely small populations endemic to Yunnan Province, China.</title>
        <authorList>
            <person name="Yang J."/>
            <person name="Wariss H.M."/>
            <person name="Tao L."/>
            <person name="Zhang R."/>
            <person name="Yun Q."/>
            <person name="Hollingsworth P."/>
            <person name="Dao Z."/>
            <person name="Luo G."/>
            <person name="Guo H."/>
            <person name="Ma Y."/>
            <person name="Sun W."/>
        </authorList>
    </citation>
    <scope>NUCLEOTIDE SEQUENCE [LARGE SCALE GENOMIC DNA]</scope>
    <source>
        <strain evidence="4">cv. Malutang</strain>
    </source>
</reference>
<dbReference type="SUPFAM" id="SSF75625">
    <property type="entry name" value="YebC-like"/>
    <property type="match status" value="1"/>
</dbReference>
<dbReference type="Gene3D" id="1.10.10.200">
    <property type="match status" value="1"/>
</dbReference>
<protein>
    <recommendedName>
        <fullName evidence="2">TACO1/YebC-like second and third domain-containing protein</fullName>
    </recommendedName>
</protein>
<evidence type="ECO:0000313" key="4">
    <source>
        <dbReference type="Proteomes" id="UP000323000"/>
    </source>
</evidence>
<comment type="similarity">
    <text evidence="1">Belongs to the TACO1 family.</text>
</comment>
<dbReference type="Gene3D" id="3.30.70.980">
    <property type="match status" value="1"/>
</dbReference>
<evidence type="ECO:0000313" key="3">
    <source>
        <dbReference type="EMBL" id="TXG61079.1"/>
    </source>
</evidence>
<dbReference type="EMBL" id="VAHF01000005">
    <property type="protein sequence ID" value="TXG61079.1"/>
    <property type="molecule type" value="Genomic_DNA"/>
</dbReference>
<evidence type="ECO:0000259" key="2">
    <source>
        <dbReference type="Pfam" id="PF01709"/>
    </source>
</evidence>
<keyword evidence="4" id="KW-1185">Reference proteome</keyword>
<sequence>MLHRITNGASSKCSTYSFALSKHGFVNSNLLLSISSSTSWVSSYEVKYESFQVRILRTFPRVYGPTFLQNCWQKGLYFTCSLFFLVLHFVKKGGPNTASNALLAVLLEKFKELDVPKEILEHNIKRATEKGQEAYVKKIYEVLTNKITRYVAAVREVVRDYGGKMADPGSVTFKFRRAQVVNIKVTDVDKDRLFDIALDAGAEDVIEPPV</sequence>
<dbReference type="Proteomes" id="UP000323000">
    <property type="component" value="Chromosome 5"/>
</dbReference>
<dbReference type="InterPro" id="IPR002876">
    <property type="entry name" value="Transcrip_reg_TACO1-like"/>
</dbReference>